<proteinExistence type="predicted"/>
<reference evidence="4" key="1">
    <citation type="submission" date="2012-12" db="EMBL/GenBank/DDBJ databases">
        <authorList>
            <person name="Hellsten U."/>
            <person name="Grimwood J."/>
            <person name="Chapman J.A."/>
            <person name="Shapiro H."/>
            <person name="Aerts A."/>
            <person name="Otillar R.P."/>
            <person name="Terry A.Y."/>
            <person name="Boore J.L."/>
            <person name="Simakov O."/>
            <person name="Marletaz F."/>
            <person name="Cho S.-J."/>
            <person name="Edsinger-Gonzales E."/>
            <person name="Havlak P."/>
            <person name="Kuo D.-H."/>
            <person name="Larsson T."/>
            <person name="Lv J."/>
            <person name="Arendt D."/>
            <person name="Savage R."/>
            <person name="Osoegawa K."/>
            <person name="de Jong P."/>
            <person name="Lindberg D.R."/>
            <person name="Seaver E.C."/>
            <person name="Weisblat D.A."/>
            <person name="Putnam N.H."/>
            <person name="Grigoriev I.V."/>
            <person name="Rokhsar D.S."/>
        </authorList>
    </citation>
    <scope>NUCLEOTIDE SEQUENCE</scope>
    <source>
        <strain evidence="4">I ESC-2004</strain>
    </source>
</reference>
<dbReference type="EMBL" id="KB294860">
    <property type="protein sequence ID" value="ELU13996.1"/>
    <property type="molecule type" value="Genomic_DNA"/>
</dbReference>
<dbReference type="InterPro" id="IPR046496">
    <property type="entry name" value="DUF6589"/>
</dbReference>
<evidence type="ECO:0000313" key="2">
    <source>
        <dbReference type="EMBL" id="ELU13996.1"/>
    </source>
</evidence>
<dbReference type="EMBL" id="AMQN01018754">
    <property type="status" value="NOT_ANNOTATED_CDS"/>
    <property type="molecule type" value="Genomic_DNA"/>
</dbReference>
<protein>
    <recommendedName>
        <fullName evidence="1">DUF6589 domain-containing protein</fullName>
    </recommendedName>
</protein>
<feature type="domain" description="DUF6589" evidence="1">
    <location>
        <begin position="37"/>
        <end position="131"/>
    </location>
</feature>
<gene>
    <name evidence="2" type="ORF">CAPTEDRAFT_215655</name>
</gene>
<accession>R7VCF5</accession>
<keyword evidence="4" id="KW-1185">Reference proteome</keyword>
<dbReference type="EnsemblMetazoa" id="CapteT215655">
    <property type="protein sequence ID" value="CapteP215655"/>
    <property type="gene ID" value="CapteG215655"/>
</dbReference>
<sequence>MGTLSNLKAALHRTNVNGQVKSTGGYEPHKDVAALVTRAGDVTRLPAVLKRLAHTFIGLTSFKSKYAIECINLITKLMWVLTEKEGTKVMIRAFINTSAKQGHNKPADMQQENNIKTVKTVVKGLGAGTTETALL</sequence>
<dbReference type="HOGENOM" id="CLU_1887687_0_0_1"/>
<name>R7VCF5_CAPTE</name>
<organism evidence="2">
    <name type="scientific">Capitella teleta</name>
    <name type="common">Polychaete worm</name>
    <dbReference type="NCBI Taxonomy" id="283909"/>
    <lineage>
        <taxon>Eukaryota</taxon>
        <taxon>Metazoa</taxon>
        <taxon>Spiralia</taxon>
        <taxon>Lophotrochozoa</taxon>
        <taxon>Annelida</taxon>
        <taxon>Polychaeta</taxon>
        <taxon>Sedentaria</taxon>
        <taxon>Scolecida</taxon>
        <taxon>Capitellidae</taxon>
        <taxon>Capitella</taxon>
    </lineage>
</organism>
<evidence type="ECO:0000313" key="3">
    <source>
        <dbReference type="EnsemblMetazoa" id="CapteP215655"/>
    </source>
</evidence>
<dbReference type="Pfam" id="PF20231">
    <property type="entry name" value="DUF6589"/>
    <property type="match status" value="1"/>
</dbReference>
<dbReference type="Proteomes" id="UP000014760">
    <property type="component" value="Unassembled WGS sequence"/>
</dbReference>
<evidence type="ECO:0000259" key="1">
    <source>
        <dbReference type="Pfam" id="PF20231"/>
    </source>
</evidence>
<dbReference type="OrthoDB" id="6120968at2759"/>
<reference evidence="3" key="3">
    <citation type="submission" date="2015-06" db="UniProtKB">
        <authorList>
            <consortium name="EnsemblMetazoa"/>
        </authorList>
    </citation>
    <scope>IDENTIFICATION</scope>
</reference>
<dbReference type="AlphaFoldDB" id="R7VCF5"/>
<reference evidence="2 4" key="2">
    <citation type="journal article" date="2013" name="Nature">
        <title>Insights into bilaterian evolution from three spiralian genomes.</title>
        <authorList>
            <person name="Simakov O."/>
            <person name="Marletaz F."/>
            <person name="Cho S.J."/>
            <person name="Edsinger-Gonzales E."/>
            <person name="Havlak P."/>
            <person name="Hellsten U."/>
            <person name="Kuo D.H."/>
            <person name="Larsson T."/>
            <person name="Lv J."/>
            <person name="Arendt D."/>
            <person name="Savage R."/>
            <person name="Osoegawa K."/>
            <person name="de Jong P."/>
            <person name="Grimwood J."/>
            <person name="Chapman J.A."/>
            <person name="Shapiro H."/>
            <person name="Aerts A."/>
            <person name="Otillar R.P."/>
            <person name="Terry A.Y."/>
            <person name="Boore J.L."/>
            <person name="Grigoriev I.V."/>
            <person name="Lindberg D.R."/>
            <person name="Seaver E.C."/>
            <person name="Weisblat D.A."/>
            <person name="Putnam N.H."/>
            <person name="Rokhsar D.S."/>
        </authorList>
    </citation>
    <scope>NUCLEOTIDE SEQUENCE</scope>
    <source>
        <strain evidence="2 4">I ESC-2004</strain>
    </source>
</reference>
<evidence type="ECO:0000313" key="4">
    <source>
        <dbReference type="Proteomes" id="UP000014760"/>
    </source>
</evidence>